<protein>
    <submittedName>
        <fullName evidence="1">Uncharacterized protein</fullName>
    </submittedName>
</protein>
<reference evidence="1 2" key="1">
    <citation type="journal article" date="2015" name="Genome Announc.">
        <title>Draft Genome Sequences of Marine Isolates of Thalassomonas viridans and Thalassomonas actiniarum.</title>
        <authorList>
            <person name="Olonade I."/>
            <person name="van Zyl L.J."/>
            <person name="Trindade M."/>
        </authorList>
    </citation>
    <scope>NUCLEOTIDE SEQUENCE [LARGE SCALE GENOMIC DNA]</scope>
    <source>
        <strain evidence="1 2">XOM25</strain>
    </source>
</reference>
<organism evidence="1 2">
    <name type="scientific">Thalassomonas viridans</name>
    <dbReference type="NCBI Taxonomy" id="137584"/>
    <lineage>
        <taxon>Bacteria</taxon>
        <taxon>Pseudomonadati</taxon>
        <taxon>Pseudomonadota</taxon>
        <taxon>Gammaproteobacteria</taxon>
        <taxon>Alteromonadales</taxon>
        <taxon>Colwelliaceae</taxon>
        <taxon>Thalassomonas</taxon>
    </lineage>
</organism>
<dbReference type="RefSeq" id="WP_044842297.1">
    <property type="nucleotide sequence ID" value="NZ_CP059733.1"/>
</dbReference>
<dbReference type="KEGG" id="tvd:SG34_018950"/>
<name>A0AAE9YZV9_9GAMM</name>
<evidence type="ECO:0000313" key="1">
    <source>
        <dbReference type="EMBL" id="WDE03459.1"/>
    </source>
</evidence>
<evidence type="ECO:0000313" key="2">
    <source>
        <dbReference type="Proteomes" id="UP000032352"/>
    </source>
</evidence>
<reference evidence="1 2" key="2">
    <citation type="journal article" date="2022" name="Mar. Drugs">
        <title>Bioassay-Guided Fractionation Leads to the Detection of Cholic Acid Generated by the Rare Thalassomonas sp.</title>
        <authorList>
            <person name="Pheiffer F."/>
            <person name="Schneider Y.K."/>
            <person name="Hansen E.H."/>
            <person name="Andersen J.H."/>
            <person name="Isaksson J."/>
            <person name="Busche T."/>
            <person name="R C."/>
            <person name="Kalinowski J."/>
            <person name="Zyl L.V."/>
            <person name="Trindade M."/>
        </authorList>
    </citation>
    <scope>NUCLEOTIDE SEQUENCE [LARGE SCALE GENOMIC DNA]</scope>
    <source>
        <strain evidence="1 2">XOM25</strain>
    </source>
</reference>
<proteinExistence type="predicted"/>
<sequence length="84" mass="9806">MSDTSTKDWLHTEVYRLNDEFSQFSGKCSFLCLAFATVGSNPKCIDEQTIYGLDYYALWLKEQIEAFDLRIESLNQRLREEDAP</sequence>
<dbReference type="Proteomes" id="UP000032352">
    <property type="component" value="Chromosome"/>
</dbReference>
<keyword evidence="2" id="KW-1185">Reference proteome</keyword>
<dbReference type="AlphaFoldDB" id="A0AAE9YZV9"/>
<accession>A0AAE9YZV9</accession>
<gene>
    <name evidence="1" type="ORF">SG34_018950</name>
</gene>
<dbReference type="EMBL" id="CP059733">
    <property type="protein sequence ID" value="WDE03459.1"/>
    <property type="molecule type" value="Genomic_DNA"/>
</dbReference>